<dbReference type="AlphaFoldDB" id="A0AAV4WUL6"/>
<protein>
    <recommendedName>
        <fullName evidence="4">Secreted protein</fullName>
    </recommendedName>
</protein>
<evidence type="ECO:0000313" key="2">
    <source>
        <dbReference type="EMBL" id="GIY86192.1"/>
    </source>
</evidence>
<dbReference type="EMBL" id="BPLR01016759">
    <property type="protein sequence ID" value="GIY86192.1"/>
    <property type="molecule type" value="Genomic_DNA"/>
</dbReference>
<evidence type="ECO:0008006" key="4">
    <source>
        <dbReference type="Google" id="ProtNLM"/>
    </source>
</evidence>
<evidence type="ECO:0000256" key="1">
    <source>
        <dbReference type="SAM" id="SignalP"/>
    </source>
</evidence>
<sequence>MIWLILLYTNRCVCVCTPIPIVLGICTPNTTVEYQLRCIEPGQLMNGHVNSLQKKDDLLILLYTNRCVSVCTPIPIVLGICTPNATVEYQLRCIEPGQLMNGHVKSLQKR</sequence>
<reference evidence="2 3" key="1">
    <citation type="submission" date="2021-06" db="EMBL/GenBank/DDBJ databases">
        <title>Caerostris extrusa draft genome.</title>
        <authorList>
            <person name="Kono N."/>
            <person name="Arakawa K."/>
        </authorList>
    </citation>
    <scope>NUCLEOTIDE SEQUENCE [LARGE SCALE GENOMIC DNA]</scope>
</reference>
<keyword evidence="1" id="KW-0732">Signal</keyword>
<name>A0AAV4WUL6_CAEEX</name>
<keyword evidence="3" id="KW-1185">Reference proteome</keyword>
<organism evidence="2 3">
    <name type="scientific">Caerostris extrusa</name>
    <name type="common">Bark spider</name>
    <name type="synonym">Caerostris bankana</name>
    <dbReference type="NCBI Taxonomy" id="172846"/>
    <lineage>
        <taxon>Eukaryota</taxon>
        <taxon>Metazoa</taxon>
        <taxon>Ecdysozoa</taxon>
        <taxon>Arthropoda</taxon>
        <taxon>Chelicerata</taxon>
        <taxon>Arachnida</taxon>
        <taxon>Araneae</taxon>
        <taxon>Araneomorphae</taxon>
        <taxon>Entelegynae</taxon>
        <taxon>Araneoidea</taxon>
        <taxon>Araneidae</taxon>
        <taxon>Caerostris</taxon>
    </lineage>
</organism>
<gene>
    <name evidence="2" type="ORF">CEXT_752741</name>
</gene>
<dbReference type="Proteomes" id="UP001054945">
    <property type="component" value="Unassembled WGS sequence"/>
</dbReference>
<evidence type="ECO:0000313" key="3">
    <source>
        <dbReference type="Proteomes" id="UP001054945"/>
    </source>
</evidence>
<proteinExistence type="predicted"/>
<feature type="chain" id="PRO_5043315897" description="Secreted protein" evidence="1">
    <location>
        <begin position="17"/>
        <end position="110"/>
    </location>
</feature>
<accession>A0AAV4WUL6</accession>
<comment type="caution">
    <text evidence="2">The sequence shown here is derived from an EMBL/GenBank/DDBJ whole genome shotgun (WGS) entry which is preliminary data.</text>
</comment>
<feature type="signal peptide" evidence="1">
    <location>
        <begin position="1"/>
        <end position="16"/>
    </location>
</feature>